<proteinExistence type="predicted"/>
<dbReference type="AlphaFoldDB" id="A0A5N5NBZ1"/>
<sequence length="160" mass="17874">MTSTPQLAQQHEVPLPTLSAPKATEAEFHEPPSSSTVTEESQLHPPPFSHEETEKWGARIMGPPPAPNFHRDNQQAALWVAVEYQQIFKYPYVAYTAAETIARNIWNHVETGPSVPEAALGKVNLIARALTEDGFESLLNLIFETDPGEKLEKTSNWPCW</sequence>
<comment type="caution">
    <text evidence="2">The sequence shown here is derived from an EMBL/GenBank/DDBJ whole genome shotgun (WGS) entry which is preliminary data.</text>
</comment>
<reference evidence="3" key="1">
    <citation type="journal article" date="2019" name="Gigascience">
        <title>De novo genome assembly of the endangered Acer yangbiense, a plant species with extremely small populations endemic to Yunnan Province, China.</title>
        <authorList>
            <person name="Yang J."/>
            <person name="Wariss H.M."/>
            <person name="Tao L."/>
            <person name="Zhang R."/>
            <person name="Yun Q."/>
            <person name="Hollingsworth P."/>
            <person name="Dao Z."/>
            <person name="Luo G."/>
            <person name="Guo H."/>
            <person name="Ma Y."/>
            <person name="Sun W."/>
        </authorList>
    </citation>
    <scope>NUCLEOTIDE SEQUENCE [LARGE SCALE GENOMIC DNA]</scope>
    <source>
        <strain evidence="3">cv. br00</strain>
    </source>
</reference>
<feature type="region of interest" description="Disordered" evidence="1">
    <location>
        <begin position="1"/>
        <end position="69"/>
    </location>
</feature>
<protein>
    <submittedName>
        <fullName evidence="2">Uncharacterized protein</fullName>
    </submittedName>
</protein>
<accession>A0A5N5NBZ1</accession>
<name>A0A5N5NBZ1_9ROSI</name>
<gene>
    <name evidence="2" type="ORF">DKX38_004853</name>
</gene>
<evidence type="ECO:0000256" key="1">
    <source>
        <dbReference type="SAM" id="MobiDB-lite"/>
    </source>
</evidence>
<evidence type="ECO:0000313" key="2">
    <source>
        <dbReference type="EMBL" id="KAB5564799.1"/>
    </source>
</evidence>
<evidence type="ECO:0000313" key="3">
    <source>
        <dbReference type="Proteomes" id="UP000326939"/>
    </source>
</evidence>
<keyword evidence="3" id="KW-1185">Reference proteome</keyword>
<feature type="compositionally biased region" description="Low complexity" evidence="1">
    <location>
        <begin position="31"/>
        <end position="40"/>
    </location>
</feature>
<dbReference type="Proteomes" id="UP000326939">
    <property type="component" value="Chromosome 3"/>
</dbReference>
<dbReference type="EMBL" id="VDCV01000003">
    <property type="protein sequence ID" value="KAB5564799.1"/>
    <property type="molecule type" value="Genomic_DNA"/>
</dbReference>
<organism evidence="2 3">
    <name type="scientific">Salix brachista</name>
    <dbReference type="NCBI Taxonomy" id="2182728"/>
    <lineage>
        <taxon>Eukaryota</taxon>
        <taxon>Viridiplantae</taxon>
        <taxon>Streptophyta</taxon>
        <taxon>Embryophyta</taxon>
        <taxon>Tracheophyta</taxon>
        <taxon>Spermatophyta</taxon>
        <taxon>Magnoliopsida</taxon>
        <taxon>eudicotyledons</taxon>
        <taxon>Gunneridae</taxon>
        <taxon>Pentapetalae</taxon>
        <taxon>rosids</taxon>
        <taxon>fabids</taxon>
        <taxon>Malpighiales</taxon>
        <taxon>Salicaceae</taxon>
        <taxon>Saliceae</taxon>
        <taxon>Salix</taxon>
    </lineage>
</organism>